<evidence type="ECO:0000313" key="2">
    <source>
        <dbReference type="Proteomes" id="UP000531561"/>
    </source>
</evidence>
<evidence type="ECO:0000313" key="1">
    <source>
        <dbReference type="EMBL" id="KAF5872763.1"/>
    </source>
</evidence>
<dbReference type="EMBL" id="JABFCT010000010">
    <property type="protein sequence ID" value="KAF5872763.1"/>
    <property type="molecule type" value="Genomic_DNA"/>
</dbReference>
<dbReference type="Proteomes" id="UP000531561">
    <property type="component" value="Unassembled WGS sequence"/>
</dbReference>
<feature type="non-terminal residue" evidence="1">
    <location>
        <position position="66"/>
    </location>
</feature>
<protein>
    <submittedName>
        <fullName evidence="1">Uncharacterized protein</fullName>
    </submittedName>
</protein>
<sequence length="66" mass="7844">DLEVIVEKSRCSLYTSTTYNISVDYHDLKSWIKYPPTLSHDDIFLIIIAIASYRYRFPEINPWAFN</sequence>
<dbReference type="RefSeq" id="XP_037191709.1">
    <property type="nucleotide sequence ID" value="XM_037336499.1"/>
</dbReference>
<gene>
    <name evidence="1" type="ORF">Bfra_006126</name>
</gene>
<keyword evidence="2" id="KW-1185">Reference proteome</keyword>
<organism evidence="1 2">
    <name type="scientific">Botrytis fragariae</name>
    <dbReference type="NCBI Taxonomy" id="1964551"/>
    <lineage>
        <taxon>Eukaryota</taxon>
        <taxon>Fungi</taxon>
        <taxon>Dikarya</taxon>
        <taxon>Ascomycota</taxon>
        <taxon>Pezizomycotina</taxon>
        <taxon>Leotiomycetes</taxon>
        <taxon>Helotiales</taxon>
        <taxon>Sclerotiniaceae</taxon>
        <taxon>Botrytis</taxon>
    </lineage>
</organism>
<name>A0A8H6EHU6_9HELO</name>
<dbReference type="GeneID" id="59260191"/>
<reference evidence="1 2" key="1">
    <citation type="journal article" date="2020" name="Phytopathology">
        <title>A high-quality genome resource of Botrytis fragariae, a new and rapidly spreading fungal pathogen causing strawberry gray mold in the U.S.A.</title>
        <authorList>
            <person name="Wu Y."/>
            <person name="Saski C.A."/>
            <person name="Schnabel G."/>
            <person name="Xiao S."/>
            <person name="Hu M."/>
        </authorList>
    </citation>
    <scope>NUCLEOTIDE SEQUENCE [LARGE SCALE GENOMIC DNA]</scope>
    <source>
        <strain evidence="1 2">BVB16</strain>
    </source>
</reference>
<accession>A0A8H6EHU6</accession>
<dbReference type="AlphaFoldDB" id="A0A8H6EHU6"/>
<comment type="caution">
    <text evidence="1">The sequence shown here is derived from an EMBL/GenBank/DDBJ whole genome shotgun (WGS) entry which is preliminary data.</text>
</comment>
<proteinExistence type="predicted"/>